<dbReference type="FunFam" id="3.50.50.60:FF:000061">
    <property type="entry name" value="Dihydropyrimidine dehydrogenase [NADP(+)]"/>
    <property type="match status" value="1"/>
</dbReference>
<dbReference type="FunFam" id="3.20.20.70:FF:000027">
    <property type="entry name" value="Dihydropyrimidine dehydrogenase [NADP(+)]"/>
    <property type="match status" value="1"/>
</dbReference>
<dbReference type="EMBL" id="JABVXQ010000015">
    <property type="protein sequence ID" value="KAF6074358.1"/>
    <property type="molecule type" value="Genomic_DNA"/>
</dbReference>
<dbReference type="InterPro" id="IPR017900">
    <property type="entry name" value="4Fe4S_Fe_S_CS"/>
</dbReference>
<evidence type="ECO:0000256" key="2">
    <source>
        <dbReference type="ARBA" id="ARBA00010804"/>
    </source>
</evidence>
<name>A0A833Y7I8_9CHIR</name>
<dbReference type="GO" id="GO:0005829">
    <property type="term" value="C:cytosol"/>
    <property type="evidence" value="ECO:0007669"/>
    <property type="project" value="TreeGrafter"/>
</dbReference>
<dbReference type="InterPro" id="IPR013785">
    <property type="entry name" value="Aldolase_TIM"/>
</dbReference>
<keyword evidence="5" id="KW-0560">Oxidoreductase</keyword>
<proteinExistence type="inferred from homology"/>
<dbReference type="SUPFAM" id="SSF51395">
    <property type="entry name" value="FMN-linked oxidoreductases"/>
    <property type="match status" value="1"/>
</dbReference>
<dbReference type="CDD" id="cd02940">
    <property type="entry name" value="DHPD_FMN"/>
    <property type="match status" value="1"/>
</dbReference>
<comment type="pathway">
    <text evidence="1">Amino-acid biosynthesis; beta-alanine biosynthesis.</text>
</comment>
<sequence>MCGCRSPLPSVRGTVIVLGAGDTAFDCATSALRCGARRVFVVFRKGFVNIRAVPEEMELAKEEKCEFLPFLSPRKVVVKGGKIVAMQFVRTEQDEAGNWSEDEEQRVRLKADVVISAFGSVLSDPAVKEALSPIKFNKWGLPEVDPETMQTSEPWVFAGGDLVGLANTTVESVNDGKQASWFIHRYVQAQYGAAVPVRPELPLFHTPVDLVDLSVEMAGLKFANPFGLASATPATSSAMIRRAFEAGWAFALTKTFSLDKDIVTNVSPRIIRGTTSGPLYGPGQSSFLNIELISEKTAAYWCQSITELKADFPDNVLIASLMCTYNKDDWTELAQMAEASGADALELNLSCPHGMGERGMGLACGQDPELVRNICRWVRQAVRIPFFAKLTPNVTDIVSIATAAKEGGADGVTATNTVSGLMGLTADGTPWPAVGAQKRTTYGGVSGIAIRPIALRAVSAIARALPGFPVLATGGIDSAESGLQFLHSGASVLQVCSAVQNQDLTVIEDYCSGLRALLYLKSVEELQDWDGQSPATVRHQKGKPVPRIAELAGKKLPSFGPYLEQRKKIIAEHKIKLKGEGTAPPPPERQPFVLKKPVPSVKDVIGRALPYLGTFRDLSTVEHVVALIDEDMCINCGKCYMTCNDSGYQAIQFDPETHLPSVSDTCTGCTLCLSVCPIIDCIRMVARTTPYEPKRGLPLAVGPVC</sequence>
<dbReference type="Pfam" id="PF01180">
    <property type="entry name" value="DHO_dh"/>
    <property type="match status" value="1"/>
</dbReference>
<dbReference type="PANTHER" id="PTHR43073:SF2">
    <property type="entry name" value="DIHYDROPYRIMIDINE DEHYDROGENASE [NADP(+)]"/>
    <property type="match status" value="1"/>
</dbReference>
<evidence type="ECO:0000256" key="6">
    <source>
        <dbReference type="ARBA" id="ARBA00030119"/>
    </source>
</evidence>
<dbReference type="GO" id="GO:0050661">
    <property type="term" value="F:NADP binding"/>
    <property type="evidence" value="ECO:0007669"/>
    <property type="project" value="TreeGrafter"/>
</dbReference>
<reference evidence="9 10" key="1">
    <citation type="journal article" date="2020" name="Nature">
        <title>Six reference-quality genomes reveal evolution of bat adaptations.</title>
        <authorList>
            <person name="Jebb D."/>
            <person name="Huang Z."/>
            <person name="Pippel M."/>
            <person name="Hughes G.M."/>
            <person name="Lavrichenko K."/>
            <person name="Devanna P."/>
            <person name="Winkler S."/>
            <person name="Jermiin L.S."/>
            <person name="Skirmuntt E.C."/>
            <person name="Katzourakis A."/>
            <person name="Burkitt-Gray L."/>
            <person name="Ray D.A."/>
            <person name="Sullivan K.A.M."/>
            <person name="Roscito J.G."/>
            <person name="Kirilenko B.M."/>
            <person name="Davalos L.M."/>
            <person name="Corthals A.P."/>
            <person name="Power M.L."/>
            <person name="Jones G."/>
            <person name="Ransome R.D."/>
            <person name="Dechmann D.K.N."/>
            <person name="Locatelli A.G."/>
            <person name="Puechmaille S.J."/>
            <person name="Fedrigo O."/>
            <person name="Jarvis E.D."/>
            <person name="Hiller M."/>
            <person name="Vernes S.C."/>
            <person name="Myers E.W."/>
            <person name="Teeling E.C."/>
        </authorList>
    </citation>
    <scope>NUCLEOTIDE SEQUENCE [LARGE SCALE GENOMIC DNA]</scope>
    <source>
        <strain evidence="9">Bat1K_MPI-CBG_1</strain>
    </source>
</reference>
<dbReference type="SUPFAM" id="SSF54862">
    <property type="entry name" value="4Fe-4S ferredoxins"/>
    <property type="match status" value="1"/>
</dbReference>
<comment type="similarity">
    <text evidence="2">Belongs to the dihydropyrimidine dehydrogenase family.</text>
</comment>
<dbReference type="GO" id="GO:0006212">
    <property type="term" value="P:uracil catabolic process"/>
    <property type="evidence" value="ECO:0007669"/>
    <property type="project" value="TreeGrafter"/>
</dbReference>
<gene>
    <name evidence="9" type="ORF">HJG60_004075</name>
</gene>
<keyword evidence="4" id="KW-0677">Repeat</keyword>
<dbReference type="InterPro" id="IPR017896">
    <property type="entry name" value="4Fe4S_Fe-S-bd"/>
</dbReference>
<dbReference type="AlphaFoldDB" id="A0A833Y7I8"/>
<dbReference type="EC" id="1.3.1.2" evidence="3"/>
<dbReference type="Gene3D" id="3.50.50.60">
    <property type="entry name" value="FAD/NAD(P)-binding domain"/>
    <property type="match status" value="1"/>
</dbReference>
<protein>
    <recommendedName>
        <fullName evidence="3">dihydropyrimidine dehydrogenase (NADP(+))</fullName>
        <ecNumber evidence="3">1.3.1.2</ecNumber>
    </recommendedName>
    <alternativeName>
        <fullName evidence="7">Dihydrothymine dehydrogenase</fullName>
    </alternativeName>
    <alternativeName>
        <fullName evidence="6">Dihydrouracil dehydrogenase</fullName>
    </alternativeName>
</protein>
<evidence type="ECO:0000313" key="10">
    <source>
        <dbReference type="Proteomes" id="UP000664940"/>
    </source>
</evidence>
<dbReference type="SUPFAM" id="SSF51905">
    <property type="entry name" value="FAD/NAD(P)-binding domain"/>
    <property type="match status" value="2"/>
</dbReference>
<evidence type="ECO:0000259" key="8">
    <source>
        <dbReference type="PROSITE" id="PS51379"/>
    </source>
</evidence>
<dbReference type="Proteomes" id="UP000664940">
    <property type="component" value="Unassembled WGS sequence"/>
</dbReference>
<evidence type="ECO:0000256" key="5">
    <source>
        <dbReference type="ARBA" id="ARBA00023002"/>
    </source>
</evidence>
<dbReference type="InterPro" id="IPR023753">
    <property type="entry name" value="FAD/NAD-binding_dom"/>
</dbReference>
<dbReference type="PROSITE" id="PS00198">
    <property type="entry name" value="4FE4S_FER_1"/>
    <property type="match status" value="1"/>
</dbReference>
<accession>A0A833Y7I8</accession>
<feature type="domain" description="4Fe-4S ferredoxin-type" evidence="8">
    <location>
        <begin position="658"/>
        <end position="687"/>
    </location>
</feature>
<evidence type="ECO:0000256" key="4">
    <source>
        <dbReference type="ARBA" id="ARBA00022737"/>
    </source>
</evidence>
<dbReference type="UniPathway" id="UPA00131"/>
<dbReference type="GO" id="GO:0002058">
    <property type="term" value="F:uracil binding"/>
    <property type="evidence" value="ECO:0007669"/>
    <property type="project" value="TreeGrafter"/>
</dbReference>
<dbReference type="GO" id="GO:0006210">
    <property type="term" value="P:thymine catabolic process"/>
    <property type="evidence" value="ECO:0007669"/>
    <property type="project" value="TreeGrafter"/>
</dbReference>
<comment type="caution">
    <text evidence="9">The sequence shown here is derived from an EMBL/GenBank/DDBJ whole genome shotgun (WGS) entry which is preliminary data.</text>
</comment>
<evidence type="ECO:0000256" key="7">
    <source>
        <dbReference type="ARBA" id="ARBA00032722"/>
    </source>
</evidence>
<dbReference type="Gene3D" id="3.20.20.70">
    <property type="entry name" value="Aldolase class I"/>
    <property type="match status" value="1"/>
</dbReference>
<dbReference type="PANTHER" id="PTHR43073">
    <property type="entry name" value="DIHYDROPYRIMIDINE DEHYDROGENASE [NADP(+)]"/>
    <property type="match status" value="1"/>
</dbReference>
<evidence type="ECO:0000313" key="9">
    <source>
        <dbReference type="EMBL" id="KAF6074358.1"/>
    </source>
</evidence>
<dbReference type="GO" id="GO:0019483">
    <property type="term" value="P:beta-alanine biosynthetic process"/>
    <property type="evidence" value="ECO:0007669"/>
    <property type="project" value="UniProtKB-UniPathway"/>
</dbReference>
<dbReference type="FunFam" id="3.30.70.20:FF:000023">
    <property type="entry name" value="Dihydropyrimidine dehydrogenase [NADP(+)]"/>
    <property type="match status" value="1"/>
</dbReference>
<dbReference type="PROSITE" id="PS51379">
    <property type="entry name" value="4FE4S_FER_2"/>
    <property type="match status" value="2"/>
</dbReference>
<dbReference type="InterPro" id="IPR005720">
    <property type="entry name" value="Dihydroorotate_DH_cat"/>
</dbReference>
<dbReference type="InterPro" id="IPR036188">
    <property type="entry name" value="FAD/NAD-bd_sf"/>
</dbReference>
<organism evidence="9 10">
    <name type="scientific">Phyllostomus discolor</name>
    <name type="common">pale spear-nosed bat</name>
    <dbReference type="NCBI Taxonomy" id="89673"/>
    <lineage>
        <taxon>Eukaryota</taxon>
        <taxon>Metazoa</taxon>
        <taxon>Chordata</taxon>
        <taxon>Craniata</taxon>
        <taxon>Vertebrata</taxon>
        <taxon>Euteleostomi</taxon>
        <taxon>Mammalia</taxon>
        <taxon>Eutheria</taxon>
        <taxon>Laurasiatheria</taxon>
        <taxon>Chiroptera</taxon>
        <taxon>Yangochiroptera</taxon>
        <taxon>Phyllostomidae</taxon>
        <taxon>Phyllostominae</taxon>
        <taxon>Phyllostomus</taxon>
    </lineage>
</organism>
<feature type="domain" description="4Fe-4S ferredoxin-type" evidence="8">
    <location>
        <begin position="624"/>
        <end position="656"/>
    </location>
</feature>
<evidence type="ECO:0000256" key="3">
    <source>
        <dbReference type="ARBA" id="ARBA00013004"/>
    </source>
</evidence>
<dbReference type="Gene3D" id="3.30.70.20">
    <property type="match status" value="1"/>
</dbReference>
<evidence type="ECO:0000256" key="1">
    <source>
        <dbReference type="ARBA" id="ARBA00004668"/>
    </source>
</evidence>
<dbReference type="GO" id="GO:0017113">
    <property type="term" value="F:dihydropyrimidine dehydrogenase (NADP+) activity"/>
    <property type="evidence" value="ECO:0007669"/>
    <property type="project" value="UniProtKB-EC"/>
</dbReference>
<dbReference type="Pfam" id="PF14697">
    <property type="entry name" value="Fer4_21"/>
    <property type="match status" value="1"/>
</dbReference>
<dbReference type="Pfam" id="PF07992">
    <property type="entry name" value="Pyr_redox_2"/>
    <property type="match status" value="1"/>
</dbReference>